<name>D4XB62_9BURK</name>
<gene>
    <name evidence="2" type="ORF">HMPREF0004_2735</name>
</gene>
<dbReference type="PATRIC" id="fig|742159.3.peg.3672"/>
<protein>
    <submittedName>
        <fullName evidence="2">Putative acyl carrier protein</fullName>
    </submittedName>
</protein>
<organism evidence="2 3">
    <name type="scientific">Achromobacter piechaudii ATCC 43553</name>
    <dbReference type="NCBI Taxonomy" id="742159"/>
    <lineage>
        <taxon>Bacteria</taxon>
        <taxon>Pseudomonadati</taxon>
        <taxon>Pseudomonadota</taxon>
        <taxon>Betaproteobacteria</taxon>
        <taxon>Burkholderiales</taxon>
        <taxon>Alcaligenaceae</taxon>
        <taxon>Achromobacter</taxon>
    </lineage>
</organism>
<evidence type="ECO:0000313" key="2">
    <source>
        <dbReference type="EMBL" id="EFF76009.1"/>
    </source>
</evidence>
<dbReference type="Gene3D" id="1.10.1200.10">
    <property type="entry name" value="ACP-like"/>
    <property type="match status" value="1"/>
</dbReference>
<dbReference type="EMBL" id="ADMS01000059">
    <property type="protein sequence ID" value="EFF76009.1"/>
    <property type="molecule type" value="Genomic_DNA"/>
</dbReference>
<dbReference type="AlphaFoldDB" id="D4XB62"/>
<dbReference type="SUPFAM" id="SSF47336">
    <property type="entry name" value="ACP-like"/>
    <property type="match status" value="1"/>
</dbReference>
<dbReference type="NCBIfam" id="NF003757">
    <property type="entry name" value="PRK05350.1"/>
    <property type="match status" value="1"/>
</dbReference>
<comment type="caution">
    <text evidence="2">The sequence shown here is derived from an EMBL/GenBank/DDBJ whole genome shotgun (WGS) entry which is preliminary data.</text>
</comment>
<dbReference type="Pfam" id="PF00550">
    <property type="entry name" value="PP-binding"/>
    <property type="match status" value="1"/>
</dbReference>
<dbReference type="InterPro" id="IPR009081">
    <property type="entry name" value="PP-bd_ACP"/>
</dbReference>
<proteinExistence type="predicted"/>
<accession>D4XB62</accession>
<evidence type="ECO:0000313" key="3">
    <source>
        <dbReference type="Proteomes" id="UP000004510"/>
    </source>
</evidence>
<sequence length="88" mass="10258">MESTMHTREDIFNTLRDALVELFEIEPERVTPQANLYTDLEIDSIDAIDLIDHVRRQTGRKLDANDFRTVRTVEDVVQAMWQKQAPDA</sequence>
<feature type="domain" description="Carrier" evidence="1">
    <location>
        <begin position="9"/>
        <end position="84"/>
    </location>
</feature>
<reference evidence="3" key="1">
    <citation type="submission" date="2010-03" db="EMBL/GenBank/DDBJ databases">
        <title>Complete sequence of Mobiluncus curtisii ATCC 43063.</title>
        <authorList>
            <person name="Muzny D."/>
            <person name="Qin X."/>
            <person name="Deng J."/>
            <person name="Jiang H."/>
            <person name="Liu Y."/>
            <person name="Qu J."/>
            <person name="Song X.-Z."/>
            <person name="Zhang L."/>
            <person name="Thornton R."/>
            <person name="Coyle M."/>
            <person name="Francisco L."/>
            <person name="Jackson L."/>
            <person name="Javaid M."/>
            <person name="Korchina V."/>
            <person name="Kovar C."/>
            <person name="Mata R."/>
            <person name="Mathew T."/>
            <person name="Ngo R."/>
            <person name="Nguyen L."/>
            <person name="Nguyen N."/>
            <person name="Okwuonu G."/>
            <person name="Ongeri F."/>
            <person name="Pham C."/>
            <person name="Simmons D."/>
            <person name="Wilczek-Boney K."/>
            <person name="Hale W."/>
            <person name="Jakkamsetti A."/>
            <person name="Pham P."/>
            <person name="Ruth R."/>
            <person name="San Lucas F."/>
            <person name="Warren J."/>
            <person name="Zhang J."/>
            <person name="Zhao Z."/>
            <person name="Zhou C."/>
            <person name="Zhu D."/>
            <person name="Lee S."/>
            <person name="Bess C."/>
            <person name="Blankenburg K."/>
            <person name="Forbes L."/>
            <person name="Fu Q."/>
            <person name="Gubbala S."/>
            <person name="Hirani K."/>
            <person name="Jayaseelan J.C."/>
            <person name="Lara F."/>
            <person name="Munidasa M."/>
            <person name="Palculict T."/>
            <person name="Patil S."/>
            <person name="Pu L.-L."/>
            <person name="Saada N."/>
            <person name="Tang L."/>
            <person name="Weissenberger G."/>
            <person name="Zhu Y."/>
            <person name="Hemphill L."/>
            <person name="Shang Y."/>
            <person name="Youmans B."/>
            <person name="Ayvaz T."/>
            <person name="Ross M."/>
            <person name="Santibanez J."/>
            <person name="Aqrawi P."/>
            <person name="Gross S."/>
            <person name="Joshi V."/>
            <person name="Fowler G."/>
            <person name="Nazareth L."/>
            <person name="Reid J."/>
            <person name="Worley K."/>
            <person name="Petrosino J."/>
            <person name="Highlander S."/>
            <person name="Gibbs R."/>
            <person name="Gibbs R."/>
        </authorList>
    </citation>
    <scope>NUCLEOTIDE SEQUENCE [LARGE SCALE GENOMIC DNA]</scope>
    <source>
        <strain evidence="3">ATCC 43553</strain>
    </source>
</reference>
<dbReference type="HOGENOM" id="CLU_108696_5_4_4"/>
<dbReference type="PROSITE" id="PS50075">
    <property type="entry name" value="CARRIER"/>
    <property type="match status" value="1"/>
</dbReference>
<dbReference type="eggNOG" id="COG0236">
    <property type="taxonomic scope" value="Bacteria"/>
</dbReference>
<evidence type="ECO:0000259" key="1">
    <source>
        <dbReference type="PROSITE" id="PS50075"/>
    </source>
</evidence>
<dbReference type="InterPro" id="IPR036736">
    <property type="entry name" value="ACP-like_sf"/>
</dbReference>
<dbReference type="Proteomes" id="UP000004510">
    <property type="component" value="Unassembled WGS sequence"/>
</dbReference>